<dbReference type="InterPro" id="IPR014710">
    <property type="entry name" value="RmlC-like_jellyroll"/>
</dbReference>
<feature type="chain" id="PRO_5040952328" description="Cupin type-1 domain-containing protein" evidence="5">
    <location>
        <begin position="22"/>
        <end position="524"/>
    </location>
</feature>
<reference evidence="7" key="1">
    <citation type="submission" date="2022-10" db="EMBL/GenBank/DDBJ databases">
        <title>Tapping the CABI collections for fungal endophytes: first genome assemblies for Collariella, Neodidymelliopsis, Ascochyta clinopodiicola, Didymella pomorum, Didymosphaeria variabile, Neocosmospora piperis and Neocucurbitaria cava.</title>
        <authorList>
            <person name="Hill R."/>
        </authorList>
    </citation>
    <scope>NUCLEOTIDE SEQUENCE</scope>
    <source>
        <strain evidence="7">IMI 355082</strain>
    </source>
</reference>
<evidence type="ECO:0000313" key="8">
    <source>
        <dbReference type="Proteomes" id="UP001140453"/>
    </source>
</evidence>
<dbReference type="CDD" id="cd20305">
    <property type="entry name" value="cupin_OxDC_C"/>
    <property type="match status" value="1"/>
</dbReference>
<dbReference type="InterPro" id="IPR051610">
    <property type="entry name" value="GPI/OXD"/>
</dbReference>
<comment type="cofactor">
    <cofactor evidence="3">
        <name>Mn(2+)</name>
        <dbReference type="ChEBI" id="CHEBI:29035"/>
    </cofactor>
    <text evidence="3">Binds 2 manganese ions per subunit.</text>
</comment>
<evidence type="ECO:0000256" key="2">
    <source>
        <dbReference type="PIRSR" id="PIRSR617774-1"/>
    </source>
</evidence>
<feature type="active site" description="Proton donor" evidence="2">
    <location>
        <position position="437"/>
    </location>
</feature>
<accession>A0A9W9CUS8</accession>
<comment type="caution">
    <text evidence="7">The sequence shown here is derived from an EMBL/GenBank/DDBJ whole genome shotgun (WGS) entry which is preliminary data.</text>
</comment>
<dbReference type="InterPro" id="IPR011051">
    <property type="entry name" value="RmlC_Cupin_sf"/>
</dbReference>
<feature type="domain" description="Cupin type-1" evidence="6">
    <location>
        <begin position="148"/>
        <end position="291"/>
    </location>
</feature>
<feature type="binding site" evidence="3">
    <location>
        <position position="194"/>
    </location>
    <ligand>
        <name>Mn(2+)</name>
        <dbReference type="ChEBI" id="CHEBI:29035"/>
        <label>1</label>
    </ligand>
</feature>
<feature type="binding site" evidence="3">
    <location>
        <position position="239"/>
    </location>
    <ligand>
        <name>Mn(2+)</name>
        <dbReference type="ChEBI" id="CHEBI:29035"/>
        <label>1</label>
    </ligand>
</feature>
<feature type="binding site" evidence="3">
    <location>
        <position position="196"/>
    </location>
    <ligand>
        <name>Mn(2+)</name>
        <dbReference type="ChEBI" id="CHEBI:29035"/>
        <label>1</label>
    </ligand>
</feature>
<feature type="binding site" evidence="3">
    <location>
        <position position="200"/>
    </location>
    <ligand>
        <name>Mn(2+)</name>
        <dbReference type="ChEBI" id="CHEBI:29035"/>
        <label>1</label>
    </ligand>
</feature>
<protein>
    <recommendedName>
        <fullName evidence="6">Cupin type-1 domain-containing protein</fullName>
    </recommendedName>
</protein>
<sequence length="524" mass="56735">MFSREAIFALSLLQAVPFAAAAPAPQMGDYGENSGSVGGIDPPTPTVTAASGSLYGSEDLLGGRAAEPDTSADSAVVENPQYVNGQDADKKLGLYLDFNSVDAPQPVRGGYGGTDPGPRTYYYERINPDVYAVPGTDNGDVAQASWPLGLSHNRQGSDKGAGWARQQNVNVLPSATAMAGVDMRLGPHAYRELHWHTANEWSLILKGCVRVSSVNDESQTFVDDVCAGDVWYFPSGVPHSIQAFDEGTEFLLVFDDGSFSEDETFLVSEMMIRNPVSVLAKNFKADPSAFNNLADDELYIFNGTPQPTTIDDTQNLTASAGSLDGTLQAQTYHWSQQTPYEVPGGSVKILDPTTFPIAENFATALVTVQPGAMREIHWHTTSPEWNYFLQGSARITVFQAPEAARTFDFTAGSVGYIPQAASHYVENTGTEDVIFLEVLQAKKFTDVSAAQWLALTPKQVVQDHLGVSDAFWNNLPKEKEYIKQGDKNMTALAASSTTTTNSSTKRDLEEGAVEETKREVTFFA</sequence>
<keyword evidence="1 3" id="KW-0479">Metal-binding</keyword>
<proteinExistence type="predicted"/>
<organism evidence="7 8">
    <name type="scientific">Gnomoniopsis smithogilvyi</name>
    <dbReference type="NCBI Taxonomy" id="1191159"/>
    <lineage>
        <taxon>Eukaryota</taxon>
        <taxon>Fungi</taxon>
        <taxon>Dikarya</taxon>
        <taxon>Ascomycota</taxon>
        <taxon>Pezizomycotina</taxon>
        <taxon>Sordariomycetes</taxon>
        <taxon>Sordariomycetidae</taxon>
        <taxon>Diaporthales</taxon>
        <taxon>Gnomoniaceae</taxon>
        <taxon>Gnomoniopsis</taxon>
    </lineage>
</organism>
<feature type="region of interest" description="Disordered" evidence="4">
    <location>
        <begin position="32"/>
        <end position="83"/>
    </location>
</feature>
<dbReference type="InterPro" id="IPR006045">
    <property type="entry name" value="Cupin_1"/>
</dbReference>
<dbReference type="Pfam" id="PF00190">
    <property type="entry name" value="Cupin_1"/>
    <property type="match status" value="2"/>
</dbReference>
<name>A0A9W9CUS8_9PEZI</name>
<dbReference type="AlphaFoldDB" id="A0A9W9CUS8"/>
<dbReference type="SMART" id="SM00835">
    <property type="entry name" value="Cupin_1"/>
    <property type="match status" value="2"/>
</dbReference>
<feature type="domain" description="Cupin type-1" evidence="6">
    <location>
        <begin position="332"/>
        <end position="473"/>
    </location>
</feature>
<feature type="binding site" evidence="3">
    <location>
        <position position="379"/>
    </location>
    <ligand>
        <name>Mn(2+)</name>
        <dbReference type="ChEBI" id="CHEBI:29035"/>
        <label>2</label>
    </ligand>
</feature>
<dbReference type="Gene3D" id="2.60.120.10">
    <property type="entry name" value="Jelly Rolls"/>
    <property type="match status" value="2"/>
</dbReference>
<dbReference type="GO" id="GO:0046872">
    <property type="term" value="F:metal ion binding"/>
    <property type="evidence" value="ECO:0007669"/>
    <property type="project" value="UniProtKB-KW"/>
</dbReference>
<keyword evidence="3" id="KW-0464">Manganese</keyword>
<evidence type="ECO:0000259" key="6">
    <source>
        <dbReference type="SMART" id="SM00835"/>
    </source>
</evidence>
<dbReference type="InterPro" id="IPR017774">
    <property type="entry name" value="Bicupin_oxalate_deCO2ase/Oxase"/>
</dbReference>
<dbReference type="GO" id="GO:0033609">
    <property type="term" value="P:oxalate metabolic process"/>
    <property type="evidence" value="ECO:0007669"/>
    <property type="project" value="InterPro"/>
</dbReference>
<feature type="signal peptide" evidence="5">
    <location>
        <begin position="1"/>
        <end position="21"/>
    </location>
</feature>
<feature type="binding site" evidence="3">
    <location>
        <position position="423"/>
    </location>
    <ligand>
        <name>Mn(2+)</name>
        <dbReference type="ChEBI" id="CHEBI:29035"/>
        <label>2</label>
    </ligand>
</feature>
<feature type="binding site" evidence="3">
    <location>
        <position position="384"/>
    </location>
    <ligand>
        <name>Mn(2+)</name>
        <dbReference type="ChEBI" id="CHEBI:29035"/>
        <label>2</label>
    </ligand>
</feature>
<evidence type="ECO:0000256" key="1">
    <source>
        <dbReference type="ARBA" id="ARBA00022723"/>
    </source>
</evidence>
<evidence type="ECO:0000256" key="4">
    <source>
        <dbReference type="SAM" id="MobiDB-lite"/>
    </source>
</evidence>
<dbReference type="NCBIfam" id="TIGR03404">
    <property type="entry name" value="bicupin_oxalic"/>
    <property type="match status" value="1"/>
</dbReference>
<feature type="binding site" evidence="3">
    <location>
        <position position="377"/>
    </location>
    <ligand>
        <name>Mn(2+)</name>
        <dbReference type="ChEBI" id="CHEBI:29035"/>
        <label>2</label>
    </ligand>
</feature>
<dbReference type="EMBL" id="JAPEVB010000004">
    <property type="protein sequence ID" value="KAJ4389044.1"/>
    <property type="molecule type" value="Genomic_DNA"/>
</dbReference>
<dbReference type="Proteomes" id="UP001140453">
    <property type="component" value="Unassembled WGS sequence"/>
</dbReference>
<keyword evidence="8" id="KW-1185">Reference proteome</keyword>
<evidence type="ECO:0000313" key="7">
    <source>
        <dbReference type="EMBL" id="KAJ4389044.1"/>
    </source>
</evidence>
<dbReference type="PANTHER" id="PTHR35848:SF9">
    <property type="entry name" value="SLL1358 PROTEIN"/>
    <property type="match status" value="1"/>
</dbReference>
<dbReference type="PANTHER" id="PTHR35848">
    <property type="entry name" value="OXALATE-BINDING PROTEIN"/>
    <property type="match status" value="1"/>
</dbReference>
<evidence type="ECO:0000256" key="5">
    <source>
        <dbReference type="SAM" id="SignalP"/>
    </source>
</evidence>
<dbReference type="SUPFAM" id="SSF51182">
    <property type="entry name" value="RmlC-like cupins"/>
    <property type="match status" value="1"/>
</dbReference>
<evidence type="ECO:0000256" key="3">
    <source>
        <dbReference type="PIRSR" id="PIRSR617774-2"/>
    </source>
</evidence>
<gene>
    <name evidence="7" type="ORF">N0V93_006506</name>
</gene>
<keyword evidence="5" id="KW-0732">Signal</keyword>
<dbReference type="OrthoDB" id="10263073at2759"/>